<dbReference type="Pfam" id="PF10990">
    <property type="entry name" value="DUF2809"/>
    <property type="match status" value="1"/>
</dbReference>
<feature type="transmembrane region" description="Helical" evidence="1">
    <location>
        <begin position="100"/>
        <end position="123"/>
    </location>
</feature>
<keyword evidence="1" id="KW-0812">Transmembrane</keyword>
<evidence type="ECO:0000313" key="3">
    <source>
        <dbReference type="Proteomes" id="UP000183954"/>
    </source>
</evidence>
<organism evidence="2 3">
    <name type="scientific">Desulfosporosinus lacus DSM 15449</name>
    <dbReference type="NCBI Taxonomy" id="1121420"/>
    <lineage>
        <taxon>Bacteria</taxon>
        <taxon>Bacillati</taxon>
        <taxon>Bacillota</taxon>
        <taxon>Clostridia</taxon>
        <taxon>Eubacteriales</taxon>
        <taxon>Desulfitobacteriaceae</taxon>
        <taxon>Desulfosporosinus</taxon>
    </lineage>
</organism>
<protein>
    <recommendedName>
        <fullName evidence="4">DUF2809 domain-containing protein</fullName>
    </recommendedName>
</protein>
<reference evidence="3" key="1">
    <citation type="submission" date="2016-11" db="EMBL/GenBank/DDBJ databases">
        <authorList>
            <person name="Varghese N."/>
            <person name="Submissions S."/>
        </authorList>
    </citation>
    <scope>NUCLEOTIDE SEQUENCE [LARGE SCALE GENOMIC DNA]</scope>
    <source>
        <strain evidence="3">DSM 15449</strain>
    </source>
</reference>
<dbReference type="InterPro" id="IPR021257">
    <property type="entry name" value="DUF2809"/>
</dbReference>
<evidence type="ECO:0008006" key="4">
    <source>
        <dbReference type="Google" id="ProtNLM"/>
    </source>
</evidence>
<evidence type="ECO:0000256" key="1">
    <source>
        <dbReference type="SAM" id="Phobius"/>
    </source>
</evidence>
<name>A0A1M6BKH5_9FIRM</name>
<gene>
    <name evidence="2" type="ORF">SAMN02746098_04171</name>
</gene>
<dbReference type="STRING" id="1121420.SAMN02746098_04171"/>
<evidence type="ECO:0000313" key="2">
    <source>
        <dbReference type="EMBL" id="SHI49229.1"/>
    </source>
</evidence>
<dbReference type="AlphaFoldDB" id="A0A1M6BKH5"/>
<keyword evidence="1" id="KW-0472">Membrane</keyword>
<feature type="transmembrane region" description="Helical" evidence="1">
    <location>
        <begin position="12"/>
        <end position="33"/>
    </location>
</feature>
<proteinExistence type="predicted"/>
<keyword evidence="1" id="KW-1133">Transmembrane helix</keyword>
<keyword evidence="3" id="KW-1185">Reference proteome</keyword>
<dbReference type="EMBL" id="FQXJ01000019">
    <property type="protein sequence ID" value="SHI49229.1"/>
    <property type="molecule type" value="Genomic_DNA"/>
</dbReference>
<accession>A0A1M6BKH5</accession>
<feature type="transmembrane region" description="Helical" evidence="1">
    <location>
        <begin position="39"/>
        <end position="58"/>
    </location>
</feature>
<sequence>MPLSVKRDAFRYLFLVITVMILGLCSRRFSIFFPSWVNLYLGDVLWGLMIFFLCGFAFKASETRVVTVRALLFSFGIEFSQLYHSQWIDSLRKTRIGGLILGYGFLWSDLVSYAVGIGVGVLIERYMFQYIKKR</sequence>
<feature type="transmembrane region" description="Helical" evidence="1">
    <location>
        <begin position="70"/>
        <end position="88"/>
    </location>
</feature>
<dbReference type="Proteomes" id="UP000183954">
    <property type="component" value="Unassembled WGS sequence"/>
</dbReference>